<feature type="compositionally biased region" description="Basic residues" evidence="1">
    <location>
        <begin position="77"/>
        <end position="92"/>
    </location>
</feature>
<protein>
    <submittedName>
        <fullName evidence="2">Uncharacterized protein</fullName>
    </submittedName>
</protein>
<dbReference type="EMBL" id="KK914914">
    <property type="protein sequence ID" value="KDP26258.1"/>
    <property type="molecule type" value="Genomic_DNA"/>
</dbReference>
<dbReference type="AlphaFoldDB" id="A0A067JU05"/>
<organism evidence="2 3">
    <name type="scientific">Jatropha curcas</name>
    <name type="common">Barbados nut</name>
    <dbReference type="NCBI Taxonomy" id="180498"/>
    <lineage>
        <taxon>Eukaryota</taxon>
        <taxon>Viridiplantae</taxon>
        <taxon>Streptophyta</taxon>
        <taxon>Embryophyta</taxon>
        <taxon>Tracheophyta</taxon>
        <taxon>Spermatophyta</taxon>
        <taxon>Magnoliopsida</taxon>
        <taxon>eudicotyledons</taxon>
        <taxon>Gunneridae</taxon>
        <taxon>Pentapetalae</taxon>
        <taxon>rosids</taxon>
        <taxon>fabids</taxon>
        <taxon>Malpighiales</taxon>
        <taxon>Euphorbiaceae</taxon>
        <taxon>Crotonoideae</taxon>
        <taxon>Jatropheae</taxon>
        <taxon>Jatropha</taxon>
    </lineage>
</organism>
<gene>
    <name evidence="2" type="ORF">JCGZ_22442</name>
</gene>
<dbReference type="Proteomes" id="UP000027138">
    <property type="component" value="Unassembled WGS sequence"/>
</dbReference>
<name>A0A067JU05_JATCU</name>
<proteinExistence type="predicted"/>
<evidence type="ECO:0000313" key="3">
    <source>
        <dbReference type="Proteomes" id="UP000027138"/>
    </source>
</evidence>
<keyword evidence="3" id="KW-1185">Reference proteome</keyword>
<reference evidence="2 3" key="1">
    <citation type="journal article" date="2014" name="PLoS ONE">
        <title>Global Analysis of Gene Expression Profiles in Physic Nut (Jatropha curcas L.) Seedlings Exposed to Salt Stress.</title>
        <authorList>
            <person name="Zhang L."/>
            <person name="Zhang C."/>
            <person name="Wu P."/>
            <person name="Chen Y."/>
            <person name="Li M."/>
            <person name="Jiang H."/>
            <person name="Wu G."/>
        </authorList>
    </citation>
    <scope>NUCLEOTIDE SEQUENCE [LARGE SCALE GENOMIC DNA]</scope>
    <source>
        <strain evidence="3">cv. GZQX0401</strain>
        <tissue evidence="2">Young leaves</tissue>
    </source>
</reference>
<feature type="region of interest" description="Disordered" evidence="1">
    <location>
        <begin position="72"/>
        <end position="126"/>
    </location>
</feature>
<sequence length="161" mass="17857">MEELCSRDGAIWWWSRWWRDAVLSKLLSPLGSKGERGGTVSCCDVELQRGAAVARDGVGGATLLFCLSPEMQTQVKKERKEKKRKKRRRRKGGTAAAGEVAGDRKTHKPGGWGKWEVDAGNKGNGGSRSGLGELGWFGSIQVWFGPNHGFQLVFEFFSRFL</sequence>
<accession>A0A067JU05</accession>
<evidence type="ECO:0000256" key="1">
    <source>
        <dbReference type="SAM" id="MobiDB-lite"/>
    </source>
</evidence>
<evidence type="ECO:0000313" key="2">
    <source>
        <dbReference type="EMBL" id="KDP26258.1"/>
    </source>
</evidence>